<dbReference type="InterPro" id="IPR036928">
    <property type="entry name" value="AS_sf"/>
</dbReference>
<dbReference type="PANTHER" id="PTHR46310:SF7">
    <property type="entry name" value="AMIDASE 1"/>
    <property type="match status" value="1"/>
</dbReference>
<comment type="caution">
    <text evidence="2">The sequence shown here is derived from an EMBL/GenBank/DDBJ whole genome shotgun (WGS) entry which is preliminary data.</text>
</comment>
<dbReference type="RefSeq" id="WP_367641124.1">
    <property type="nucleotide sequence ID" value="NZ_JBFNQN010000021.1"/>
</dbReference>
<dbReference type="Proteomes" id="UP001555826">
    <property type="component" value="Unassembled WGS sequence"/>
</dbReference>
<dbReference type="Gene3D" id="3.90.1300.10">
    <property type="entry name" value="Amidase signature (AS) domain"/>
    <property type="match status" value="1"/>
</dbReference>
<dbReference type="PANTHER" id="PTHR46310">
    <property type="entry name" value="AMIDASE 1"/>
    <property type="match status" value="1"/>
</dbReference>
<evidence type="ECO:0000259" key="1">
    <source>
        <dbReference type="Pfam" id="PF01425"/>
    </source>
</evidence>
<evidence type="ECO:0000313" key="2">
    <source>
        <dbReference type="EMBL" id="MEW9267688.1"/>
    </source>
</evidence>
<dbReference type="Gene3D" id="3.10.450.50">
    <property type="match status" value="1"/>
</dbReference>
<dbReference type="InterPro" id="IPR023631">
    <property type="entry name" value="Amidase_dom"/>
</dbReference>
<dbReference type="SUPFAM" id="SSF54427">
    <property type="entry name" value="NTF2-like"/>
    <property type="match status" value="1"/>
</dbReference>
<dbReference type="InterPro" id="IPR020556">
    <property type="entry name" value="Amidase_CS"/>
</dbReference>
<sequence>MTDAHHDEAGLLAAVTRYERALMADDLAVLDELFAPGPATLRAEGTGVLVGADHIAAFRAARGGAPTRWLRRVHVRWTGPDDAHVVAESERAQGAGVQTQWWHRDEAGSWRVHAAHVSGGPVDPRPDPAAADDPATWRLRGAPLVAGAGTGPLQGVRIAVKDLVAVAGQRVGGGVPAWLEQAPVEQAHAPALQRLLDAGAEVAGIAQTDELAFSLMGVNEHSGTPVNPRAPGRVPGGSSSGSAAAVAAGTADLGLGTDTAGSLRVPGSFCGLYAWRPTHGAVPVEGVLPLAQDVDTVGLLARDGATLRRGAAVLLGAETGSSRPEALLRSRFLTGLADPSTALAVEAALAALSVATGLPVREVDVPADAPAAWTAAFRTVQAAQAWANHGAFVEAHPGALSPSVEARFRAGAAVGADELAAAREVVARTRAWLDGLLTRGWLCLPSTSTPAPSREAGPEGFEAARAGTLQLTTLASQCGVPALGLPWGRVGELPVGLCVLAPRGADADLLGLLEALGPA</sequence>
<organism evidence="2 3">
    <name type="scientific">Kineococcus endophyticus</name>
    <dbReference type="NCBI Taxonomy" id="1181883"/>
    <lineage>
        <taxon>Bacteria</taxon>
        <taxon>Bacillati</taxon>
        <taxon>Actinomycetota</taxon>
        <taxon>Actinomycetes</taxon>
        <taxon>Kineosporiales</taxon>
        <taxon>Kineosporiaceae</taxon>
        <taxon>Kineococcus</taxon>
    </lineage>
</organism>
<protein>
    <submittedName>
        <fullName evidence="2">AtzH-like domain-containing protein</fullName>
    </submittedName>
</protein>
<dbReference type="PROSITE" id="PS00571">
    <property type="entry name" value="AMIDASES"/>
    <property type="match status" value="1"/>
</dbReference>
<dbReference type="Pfam" id="PF01425">
    <property type="entry name" value="Amidase"/>
    <property type="match status" value="1"/>
</dbReference>
<dbReference type="EMBL" id="JBFNQN010000021">
    <property type="protein sequence ID" value="MEW9267688.1"/>
    <property type="molecule type" value="Genomic_DNA"/>
</dbReference>
<dbReference type="InterPro" id="IPR032710">
    <property type="entry name" value="NTF2-like_dom_sf"/>
</dbReference>
<evidence type="ECO:0000313" key="3">
    <source>
        <dbReference type="Proteomes" id="UP001555826"/>
    </source>
</evidence>
<accession>A0ABV3PDG7</accession>
<feature type="domain" description="Amidase" evidence="1">
    <location>
        <begin position="148"/>
        <end position="510"/>
    </location>
</feature>
<dbReference type="SUPFAM" id="SSF75304">
    <property type="entry name" value="Amidase signature (AS) enzymes"/>
    <property type="match status" value="1"/>
</dbReference>
<dbReference type="Pfam" id="PF11533">
    <property type="entry name" value="AtzH-like"/>
    <property type="match status" value="1"/>
</dbReference>
<reference evidence="2 3" key="1">
    <citation type="submission" date="2024-07" db="EMBL/GenBank/DDBJ databases">
        <authorList>
            <person name="Thanompreechachai J."/>
            <person name="Duangmal K."/>
        </authorList>
    </citation>
    <scope>NUCLEOTIDE SEQUENCE [LARGE SCALE GENOMIC DNA]</scope>
    <source>
        <strain evidence="2 3">KCTC 19886</strain>
    </source>
</reference>
<dbReference type="InterPro" id="IPR024507">
    <property type="entry name" value="AtzH-like"/>
</dbReference>
<keyword evidence="3" id="KW-1185">Reference proteome</keyword>
<gene>
    <name evidence="2" type="ORF">AB1207_23345</name>
</gene>
<name>A0ABV3PDG7_9ACTN</name>
<proteinExistence type="predicted"/>